<proteinExistence type="predicted"/>
<feature type="compositionally biased region" description="Polar residues" evidence="1">
    <location>
        <begin position="138"/>
        <end position="159"/>
    </location>
</feature>
<feature type="region of interest" description="Disordered" evidence="1">
    <location>
        <begin position="129"/>
        <end position="194"/>
    </location>
</feature>
<dbReference type="EMBL" id="AMZH03030552">
    <property type="protein sequence ID" value="RRT32841.1"/>
    <property type="molecule type" value="Genomic_DNA"/>
</dbReference>
<evidence type="ECO:0000313" key="3">
    <source>
        <dbReference type="Proteomes" id="UP000287651"/>
    </source>
</evidence>
<dbReference type="AlphaFoldDB" id="A0A426X047"/>
<protein>
    <submittedName>
        <fullName evidence="2">Uncharacterized protein</fullName>
    </submittedName>
</protein>
<organism evidence="2 3">
    <name type="scientific">Ensete ventricosum</name>
    <name type="common">Abyssinian banana</name>
    <name type="synonym">Musa ensete</name>
    <dbReference type="NCBI Taxonomy" id="4639"/>
    <lineage>
        <taxon>Eukaryota</taxon>
        <taxon>Viridiplantae</taxon>
        <taxon>Streptophyta</taxon>
        <taxon>Embryophyta</taxon>
        <taxon>Tracheophyta</taxon>
        <taxon>Spermatophyta</taxon>
        <taxon>Magnoliopsida</taxon>
        <taxon>Liliopsida</taxon>
        <taxon>Zingiberales</taxon>
        <taxon>Musaceae</taxon>
        <taxon>Ensete</taxon>
    </lineage>
</organism>
<feature type="region of interest" description="Disordered" evidence="1">
    <location>
        <begin position="262"/>
        <end position="296"/>
    </location>
</feature>
<comment type="caution">
    <text evidence="2">The sequence shown here is derived from an EMBL/GenBank/DDBJ whole genome shotgun (WGS) entry which is preliminary data.</text>
</comment>
<reference evidence="2 3" key="1">
    <citation type="journal article" date="2014" name="Agronomy (Basel)">
        <title>A Draft Genome Sequence for Ensete ventricosum, the Drought-Tolerant Tree Against Hunger.</title>
        <authorList>
            <person name="Harrison J."/>
            <person name="Moore K.A."/>
            <person name="Paszkiewicz K."/>
            <person name="Jones T."/>
            <person name="Grant M."/>
            <person name="Ambacheew D."/>
            <person name="Muzemil S."/>
            <person name="Studholme D.J."/>
        </authorList>
    </citation>
    <scope>NUCLEOTIDE SEQUENCE [LARGE SCALE GENOMIC DNA]</scope>
</reference>
<evidence type="ECO:0000256" key="1">
    <source>
        <dbReference type="SAM" id="MobiDB-lite"/>
    </source>
</evidence>
<name>A0A426X047_ENSVE</name>
<evidence type="ECO:0000313" key="2">
    <source>
        <dbReference type="EMBL" id="RRT32841.1"/>
    </source>
</evidence>
<dbReference type="Proteomes" id="UP000287651">
    <property type="component" value="Unassembled WGS sequence"/>
</dbReference>
<accession>A0A426X047</accession>
<gene>
    <name evidence="2" type="ORF">B296_00038242</name>
</gene>
<sequence>MGRAPGPGLGGQLLVVELKSGGCVLARVSRRFLQEGAWAFIATVTGYPYLNHLSSLLLIIPLHLTMSSVVLAELNLGTNPGDLAEKVNSGTNPEDLAEKVNSGTNLRDLIEKVNSGTNPRDLAERVNSGINSGDLAENVNSGTNPKDSTEKVNSGTNPGNLAERVNSGTNPRDFAERVNSSTNSGDLAEKVNPGTNLEDLVERSRGGYYLTARVGFRVSGVPSNNKGWKSRYLFMSDQMDLGDLHGMPKMSRDKAPLISVAAPAREVDVSPTREAPKTSSKRSIDVPTEQADDPAW</sequence>